<dbReference type="OrthoDB" id="7056364at2"/>
<dbReference type="NCBIfam" id="TIGR01451">
    <property type="entry name" value="B_ant_repeat"/>
    <property type="match status" value="1"/>
</dbReference>
<feature type="domain" description="DUF11" evidence="4">
    <location>
        <begin position="263"/>
        <end position="386"/>
    </location>
</feature>
<reference evidence="5 6" key="1">
    <citation type="submission" date="2019-02" db="EMBL/GenBank/DDBJ databases">
        <title>Genomic data mining of an Antarctic deep-sea actinobacterium, Janibacterlimosus P3-3-X1.</title>
        <authorList>
            <person name="Liao L."/>
            <person name="Chen B."/>
        </authorList>
    </citation>
    <scope>NUCLEOTIDE SEQUENCE [LARGE SCALE GENOMIC DNA]</scope>
    <source>
        <strain evidence="5 6">P3-3-X1</strain>
    </source>
</reference>
<feature type="chain" id="PRO_5020791482" evidence="3">
    <location>
        <begin position="20"/>
        <end position="503"/>
    </location>
</feature>
<dbReference type="KEGG" id="jli:EXU32_02370"/>
<name>A0A4P6MVA4_9MICO</name>
<organism evidence="5 6">
    <name type="scientific">Janibacter limosus</name>
    <dbReference type="NCBI Taxonomy" id="53458"/>
    <lineage>
        <taxon>Bacteria</taxon>
        <taxon>Bacillati</taxon>
        <taxon>Actinomycetota</taxon>
        <taxon>Actinomycetes</taxon>
        <taxon>Micrococcales</taxon>
        <taxon>Intrasporangiaceae</taxon>
        <taxon>Janibacter</taxon>
    </lineage>
</organism>
<sequence>MATALAIFTGFAMAPAASAAEIESGGPLTSINISPLLNCDVRHQGDVNGEWFDDVACGTFVSFDGRLYGPEELPAGSGATSVDNYVPFTAITQSGMTGTGTSSDPFAITTKVGLGDTGATLTQVDSYVSGATAYRTDINLTGGATSGNAVVYRGGDCFLQDSDLGLGQVLDGNAPVCKAQPDSDNPDRVEGFRPLTSGAAYAEGTFGEVWRLIGTGAMLPNTCRCDEQVDNGIAISWARDLSQGATVTLSSLTFFSPQGTTPLTVTKTVDRAQATAGSEVTYAITLTNDGATAQEITSVTDSLPEGFTYVPGSTSGLTATDPTGTSDLTWTGDFEVPAAGDDGPGTATLNFRATVSDVPGTYTNSAGAEGPGATVVTADDTAPVTVVAATATSTSTTSTSTSSSTTSTSTSSSTTSTSPTSSSSTTSSETAEPTSTATTSTTTTQPTATISPEGPQTPDKVQTDGGPMRSGLGDAGLWLFGGAGGLALLLALRWTVVRPIRRH</sequence>
<evidence type="ECO:0000313" key="6">
    <source>
        <dbReference type="Proteomes" id="UP000290408"/>
    </source>
</evidence>
<evidence type="ECO:0000256" key="2">
    <source>
        <dbReference type="SAM" id="Phobius"/>
    </source>
</evidence>
<dbReference type="STRING" id="1216970.GCA_001570985_01455"/>
<dbReference type="EMBL" id="CP036164">
    <property type="protein sequence ID" value="QBF45213.1"/>
    <property type="molecule type" value="Genomic_DNA"/>
</dbReference>
<keyword evidence="2" id="KW-1133">Transmembrane helix</keyword>
<feature type="transmembrane region" description="Helical" evidence="2">
    <location>
        <begin position="477"/>
        <end position="496"/>
    </location>
</feature>
<keyword evidence="6" id="KW-1185">Reference proteome</keyword>
<feature type="region of interest" description="Disordered" evidence="1">
    <location>
        <begin position="390"/>
        <end position="468"/>
    </location>
</feature>
<evidence type="ECO:0000313" key="5">
    <source>
        <dbReference type="EMBL" id="QBF45213.1"/>
    </source>
</evidence>
<dbReference type="RefSeq" id="WP_130628453.1">
    <property type="nucleotide sequence ID" value="NZ_CP036164.1"/>
</dbReference>
<proteinExistence type="predicted"/>
<evidence type="ECO:0000256" key="3">
    <source>
        <dbReference type="SAM" id="SignalP"/>
    </source>
</evidence>
<evidence type="ECO:0000256" key="1">
    <source>
        <dbReference type="SAM" id="MobiDB-lite"/>
    </source>
</evidence>
<evidence type="ECO:0000259" key="4">
    <source>
        <dbReference type="Pfam" id="PF01345"/>
    </source>
</evidence>
<keyword evidence="2" id="KW-0812">Transmembrane</keyword>
<feature type="compositionally biased region" description="Low complexity" evidence="1">
    <location>
        <begin position="390"/>
        <end position="449"/>
    </location>
</feature>
<gene>
    <name evidence="5" type="ORF">EXU32_02370</name>
</gene>
<keyword evidence="2" id="KW-0472">Membrane</keyword>
<keyword evidence="3" id="KW-0732">Signal</keyword>
<dbReference type="Pfam" id="PF01345">
    <property type="entry name" value="DUF11"/>
    <property type="match status" value="1"/>
</dbReference>
<feature type="signal peptide" evidence="3">
    <location>
        <begin position="1"/>
        <end position="19"/>
    </location>
</feature>
<protein>
    <submittedName>
        <fullName evidence="5">DUF11 domain-containing protein</fullName>
    </submittedName>
</protein>
<dbReference type="InterPro" id="IPR047589">
    <property type="entry name" value="DUF11_rpt"/>
</dbReference>
<accession>A0A4P6MVA4</accession>
<dbReference type="Proteomes" id="UP000290408">
    <property type="component" value="Chromosome"/>
</dbReference>
<dbReference type="Gene3D" id="2.60.40.740">
    <property type="match status" value="1"/>
</dbReference>
<dbReference type="InterPro" id="IPR001434">
    <property type="entry name" value="OmcB-like_DUF11"/>
</dbReference>
<dbReference type="AlphaFoldDB" id="A0A4P6MVA4"/>